<name>A0A4Y4D2S2_ZOORA</name>
<keyword evidence="2" id="KW-1185">Reference proteome</keyword>
<dbReference type="AlphaFoldDB" id="A0A4Y4D2S2"/>
<protein>
    <submittedName>
        <fullName evidence="1">Uncharacterized protein</fullName>
    </submittedName>
</protein>
<reference evidence="1 2" key="1">
    <citation type="submission" date="2019-06" db="EMBL/GenBank/DDBJ databases">
        <title>Whole genome shotgun sequence of Zoogloea ramigera NBRC 15342.</title>
        <authorList>
            <person name="Hosoyama A."/>
            <person name="Uohara A."/>
            <person name="Ohji S."/>
            <person name="Ichikawa N."/>
        </authorList>
    </citation>
    <scope>NUCLEOTIDE SEQUENCE [LARGE SCALE GENOMIC DNA]</scope>
    <source>
        <strain evidence="1 2">NBRC 15342</strain>
    </source>
</reference>
<accession>A0A4Y4D2S2</accession>
<evidence type="ECO:0000313" key="1">
    <source>
        <dbReference type="EMBL" id="GEC97557.1"/>
    </source>
</evidence>
<comment type="caution">
    <text evidence="1">The sequence shown here is derived from an EMBL/GenBank/DDBJ whole genome shotgun (WGS) entry which is preliminary data.</text>
</comment>
<gene>
    <name evidence="1" type="ORF">ZRA01_36300</name>
</gene>
<dbReference type="EMBL" id="BJNV01000098">
    <property type="protein sequence ID" value="GEC97557.1"/>
    <property type="molecule type" value="Genomic_DNA"/>
</dbReference>
<sequence length="142" mass="16114">MMTLGLVPDAEGAFPDESLAEYRRSLKWLLWAQHAAENVLQWPVEDLVLEVADDPARGKQVLNIYKILVVERSSAAFREAVAEQMLDHVRAVLQQSGISLREDLFDTPIDYAVVPKFFGLEPDEVNCLVVNLQKNMEIQDVY</sequence>
<dbReference type="Proteomes" id="UP000318422">
    <property type="component" value="Unassembled WGS sequence"/>
</dbReference>
<organism evidence="1 2">
    <name type="scientific">Zoogloea ramigera</name>
    <dbReference type="NCBI Taxonomy" id="350"/>
    <lineage>
        <taxon>Bacteria</taxon>
        <taxon>Pseudomonadati</taxon>
        <taxon>Pseudomonadota</taxon>
        <taxon>Betaproteobacteria</taxon>
        <taxon>Rhodocyclales</taxon>
        <taxon>Zoogloeaceae</taxon>
        <taxon>Zoogloea</taxon>
    </lineage>
</organism>
<dbReference type="RefSeq" id="WP_141354860.1">
    <property type="nucleotide sequence ID" value="NZ_BJNV01000098.1"/>
</dbReference>
<evidence type="ECO:0000313" key="2">
    <source>
        <dbReference type="Proteomes" id="UP000318422"/>
    </source>
</evidence>
<proteinExistence type="predicted"/>